<dbReference type="Pfam" id="PF04932">
    <property type="entry name" value="Wzy_C"/>
    <property type="match status" value="1"/>
</dbReference>
<comment type="subcellular location">
    <subcellularLocation>
        <location evidence="1">Membrane</location>
        <topology evidence="1">Multi-pass membrane protein</topology>
    </subcellularLocation>
</comment>
<dbReference type="InterPro" id="IPR007016">
    <property type="entry name" value="O-antigen_ligase-rel_domated"/>
</dbReference>
<feature type="transmembrane region" description="Helical" evidence="5">
    <location>
        <begin position="419"/>
        <end position="439"/>
    </location>
</feature>
<accession>A0ABN2QK90</accession>
<feature type="transmembrane region" description="Helical" evidence="5">
    <location>
        <begin position="58"/>
        <end position="75"/>
    </location>
</feature>
<feature type="transmembrane region" description="Helical" evidence="5">
    <location>
        <begin position="240"/>
        <end position="273"/>
    </location>
</feature>
<feature type="transmembrane region" description="Helical" evidence="5">
    <location>
        <begin position="28"/>
        <end position="52"/>
    </location>
</feature>
<dbReference type="Proteomes" id="UP001499933">
    <property type="component" value="Unassembled WGS sequence"/>
</dbReference>
<evidence type="ECO:0000256" key="1">
    <source>
        <dbReference type="ARBA" id="ARBA00004141"/>
    </source>
</evidence>
<keyword evidence="4 5" id="KW-0472">Membrane</keyword>
<dbReference type="PANTHER" id="PTHR37422:SF13">
    <property type="entry name" value="LIPOPOLYSACCHARIDE BIOSYNTHESIS PROTEIN PA4999-RELATED"/>
    <property type="match status" value="1"/>
</dbReference>
<keyword evidence="2 5" id="KW-0812">Transmembrane</keyword>
<dbReference type="EMBL" id="BAAAOG010000002">
    <property type="protein sequence ID" value="GAA1953982.1"/>
    <property type="molecule type" value="Genomic_DNA"/>
</dbReference>
<evidence type="ECO:0000256" key="2">
    <source>
        <dbReference type="ARBA" id="ARBA00022692"/>
    </source>
</evidence>
<keyword evidence="8" id="KW-1185">Reference proteome</keyword>
<feature type="transmembrane region" description="Helical" evidence="5">
    <location>
        <begin position="321"/>
        <end position="349"/>
    </location>
</feature>
<feature type="transmembrane region" description="Helical" evidence="5">
    <location>
        <begin position="279"/>
        <end position="300"/>
    </location>
</feature>
<feature type="transmembrane region" description="Helical" evidence="5">
    <location>
        <begin position="87"/>
        <end position="107"/>
    </location>
</feature>
<name>A0ABN2QK90_9MICO</name>
<proteinExistence type="predicted"/>
<protein>
    <recommendedName>
        <fullName evidence="6">O-antigen ligase-related domain-containing protein</fullName>
    </recommendedName>
</protein>
<evidence type="ECO:0000256" key="3">
    <source>
        <dbReference type="ARBA" id="ARBA00022989"/>
    </source>
</evidence>
<feature type="transmembrane region" description="Helical" evidence="5">
    <location>
        <begin position="209"/>
        <end position="233"/>
    </location>
</feature>
<evidence type="ECO:0000256" key="5">
    <source>
        <dbReference type="SAM" id="Phobius"/>
    </source>
</evidence>
<evidence type="ECO:0000259" key="6">
    <source>
        <dbReference type="Pfam" id="PF04932"/>
    </source>
</evidence>
<feature type="transmembrane region" description="Helical" evidence="5">
    <location>
        <begin position="151"/>
        <end position="169"/>
    </location>
</feature>
<evidence type="ECO:0000256" key="4">
    <source>
        <dbReference type="ARBA" id="ARBA00023136"/>
    </source>
</evidence>
<dbReference type="InterPro" id="IPR051533">
    <property type="entry name" value="WaaL-like"/>
</dbReference>
<evidence type="ECO:0000313" key="7">
    <source>
        <dbReference type="EMBL" id="GAA1953982.1"/>
    </source>
</evidence>
<organism evidence="7 8">
    <name type="scientific">Microbacterium deminutum</name>
    <dbReference type="NCBI Taxonomy" id="344164"/>
    <lineage>
        <taxon>Bacteria</taxon>
        <taxon>Bacillati</taxon>
        <taxon>Actinomycetota</taxon>
        <taxon>Actinomycetes</taxon>
        <taxon>Micrococcales</taxon>
        <taxon>Microbacteriaceae</taxon>
        <taxon>Microbacterium</taxon>
    </lineage>
</organism>
<feature type="transmembrane region" description="Helical" evidence="5">
    <location>
        <begin position="119"/>
        <end position="139"/>
    </location>
</feature>
<reference evidence="7 8" key="1">
    <citation type="journal article" date="2019" name="Int. J. Syst. Evol. Microbiol.">
        <title>The Global Catalogue of Microorganisms (GCM) 10K type strain sequencing project: providing services to taxonomists for standard genome sequencing and annotation.</title>
        <authorList>
            <consortium name="The Broad Institute Genomics Platform"/>
            <consortium name="The Broad Institute Genome Sequencing Center for Infectious Disease"/>
            <person name="Wu L."/>
            <person name="Ma J."/>
        </authorList>
    </citation>
    <scope>NUCLEOTIDE SEQUENCE [LARGE SCALE GENOMIC DNA]</scope>
    <source>
        <strain evidence="7 8">JCM 14901</strain>
    </source>
</reference>
<evidence type="ECO:0000313" key="8">
    <source>
        <dbReference type="Proteomes" id="UP001499933"/>
    </source>
</evidence>
<keyword evidence="3 5" id="KW-1133">Transmembrane helix</keyword>
<feature type="domain" description="O-antigen ligase-related" evidence="6">
    <location>
        <begin position="243"/>
        <end position="369"/>
    </location>
</feature>
<gene>
    <name evidence="7" type="ORF">GCM10009776_14840</name>
</gene>
<sequence length="459" mass="47918">MSAEAKPIGPLSATVHGSFKRRRGPDALTMLTIYLVLLMGFPSNLTIAVLGAYGRPQFLFGLCLLVWWVISRLQARTFAVRPVFQPVRLAIGAFVVVALLSFAHAMLRGQPFDQISPSISALARLFSGTGVLLVAMDGLRTMQDVVAMTRRIAIGGGLLAALGIVQFFTKSPVIDFLNSLPGFTGFAAGGDARAGFIRSAATATHPLEYATALSAALPLAIATAMSPSVGIAVRGRLRWWLPVALIAMASFLAVSRSALIGFAVAVVAIIPALPRKYRLSLAIGGVAIAGVAVIAVPGLFGTTVGMFTGAADDPSALSRQAGIAIAPVFISASPLLGAGIGTFLPRYYIFDDQWLQLTVDVGILGAVTFAGLFLAGIWSAINAGHQSQREDVRLIGRALAASTVTVAIVFAFFDGFAFPISAGLVFLLIGLCAAIRTVGAADADAAKHKRAVVRPDEDD</sequence>
<comment type="caution">
    <text evidence="7">The sequence shown here is derived from an EMBL/GenBank/DDBJ whole genome shotgun (WGS) entry which is preliminary data.</text>
</comment>
<feature type="transmembrane region" description="Helical" evidence="5">
    <location>
        <begin position="361"/>
        <end position="382"/>
    </location>
</feature>
<feature type="transmembrane region" description="Helical" evidence="5">
    <location>
        <begin position="394"/>
        <end position="413"/>
    </location>
</feature>
<dbReference type="PANTHER" id="PTHR37422">
    <property type="entry name" value="TEICHURONIC ACID BIOSYNTHESIS PROTEIN TUAE"/>
    <property type="match status" value="1"/>
</dbReference>